<evidence type="ECO:0000313" key="2">
    <source>
        <dbReference type="Proteomes" id="UP001221208"/>
    </source>
</evidence>
<dbReference type="SUPFAM" id="SSF55961">
    <property type="entry name" value="Bet v1-like"/>
    <property type="match status" value="1"/>
</dbReference>
<dbReference type="Proteomes" id="UP001221208">
    <property type="component" value="Unassembled WGS sequence"/>
</dbReference>
<keyword evidence="2" id="KW-1185">Reference proteome</keyword>
<name>A0ABM9N0N1_9BURK</name>
<dbReference type="Gene3D" id="3.30.530.20">
    <property type="match status" value="1"/>
</dbReference>
<dbReference type="EMBL" id="JAQQXR010000005">
    <property type="protein sequence ID" value="MDC8758801.1"/>
    <property type="molecule type" value="Genomic_DNA"/>
</dbReference>
<accession>A0ABM9N0N1</accession>
<comment type="caution">
    <text evidence="1">The sequence shown here is derived from an EMBL/GenBank/DDBJ whole genome shotgun (WGS) entry which is preliminary data.</text>
</comment>
<organism evidence="1 2">
    <name type="scientific">Janthinobacterium fluminis</name>
    <dbReference type="NCBI Taxonomy" id="2987524"/>
    <lineage>
        <taxon>Bacteria</taxon>
        <taxon>Pseudomonadati</taxon>
        <taxon>Pseudomonadota</taxon>
        <taxon>Betaproteobacteria</taxon>
        <taxon>Burkholderiales</taxon>
        <taxon>Oxalobacteraceae</taxon>
        <taxon>Janthinobacterium</taxon>
    </lineage>
</organism>
<protein>
    <recommendedName>
        <fullName evidence="3">Ribosome association toxin RatA</fullName>
    </recommendedName>
</protein>
<evidence type="ECO:0000313" key="1">
    <source>
        <dbReference type="EMBL" id="MDC8758801.1"/>
    </source>
</evidence>
<proteinExistence type="predicted"/>
<dbReference type="InterPro" id="IPR023393">
    <property type="entry name" value="START-like_dom_sf"/>
</dbReference>
<gene>
    <name evidence="1" type="ORF">OIK44_14545</name>
</gene>
<sequence>MNMLHTLLLPACLCCGASRAEPAIDAATLSESKVTLQEVGKAGAAGKSFLAATIIDAPLPSLCAIIQNFADYPSFMPSVAKTAVTRGADAAVLVDMTLQLPLGKVKKYRLKMEAKSGAQLCQLAWKMVPSAGLKQEETIADTSGYWQLTPAPADKLKTVVRYFVYTDPGPVPMGMGWIVDSLSKDSLPKTLEALRAKAGR</sequence>
<evidence type="ECO:0008006" key="3">
    <source>
        <dbReference type="Google" id="ProtNLM"/>
    </source>
</evidence>
<reference evidence="1 2" key="1">
    <citation type="submission" date="2022-10" db="EMBL/GenBank/DDBJ databases">
        <title>Janthinobacterium sp. hw3 Genome sequencing.</title>
        <authorList>
            <person name="Park S."/>
        </authorList>
    </citation>
    <scope>NUCLEOTIDE SEQUENCE [LARGE SCALE GENOMIC DNA]</scope>
    <source>
        <strain evidence="2">hw3</strain>
    </source>
</reference>